<dbReference type="Pfam" id="PF05105">
    <property type="entry name" value="Phage_holin_4_1"/>
    <property type="match status" value="1"/>
</dbReference>
<dbReference type="AlphaFoldDB" id="A0A939F0Y2"/>
<feature type="transmembrane region" description="Helical" evidence="5">
    <location>
        <begin position="73"/>
        <end position="94"/>
    </location>
</feature>
<evidence type="ECO:0000313" key="7">
    <source>
        <dbReference type="Proteomes" id="UP000664144"/>
    </source>
</evidence>
<dbReference type="NCBIfam" id="TIGR01593">
    <property type="entry name" value="holin_tox_secr"/>
    <property type="match status" value="1"/>
</dbReference>
<keyword evidence="4 5" id="KW-0472">Membrane</keyword>
<reference evidence="6" key="1">
    <citation type="submission" date="2021-03" db="EMBL/GenBank/DDBJ databases">
        <authorList>
            <person name="Kim M.K."/>
        </authorList>
    </citation>
    <scope>NUCLEOTIDE SEQUENCE</scope>
    <source>
        <strain evidence="6">BT186</strain>
    </source>
</reference>
<keyword evidence="2 5" id="KW-0812">Transmembrane</keyword>
<comment type="caution">
    <text evidence="6">The sequence shown here is derived from an EMBL/GenBank/DDBJ whole genome shotgun (WGS) entry which is preliminary data.</text>
</comment>
<name>A0A939F0Y2_9BACT</name>
<evidence type="ECO:0000313" key="6">
    <source>
        <dbReference type="EMBL" id="MBO0360737.1"/>
    </source>
</evidence>
<accession>A0A939F0Y2</accession>
<evidence type="ECO:0000256" key="2">
    <source>
        <dbReference type="ARBA" id="ARBA00022692"/>
    </source>
</evidence>
<dbReference type="EMBL" id="JAFLQZ010000023">
    <property type="protein sequence ID" value="MBO0360737.1"/>
    <property type="molecule type" value="Genomic_DNA"/>
</dbReference>
<dbReference type="NCBIfam" id="NF035928">
    <property type="entry name" value="holin_1"/>
    <property type="match status" value="1"/>
</dbReference>
<evidence type="ECO:0000256" key="4">
    <source>
        <dbReference type="ARBA" id="ARBA00023136"/>
    </source>
</evidence>
<evidence type="ECO:0000256" key="3">
    <source>
        <dbReference type="ARBA" id="ARBA00022989"/>
    </source>
</evidence>
<evidence type="ECO:0000256" key="1">
    <source>
        <dbReference type="ARBA" id="ARBA00004141"/>
    </source>
</evidence>
<dbReference type="GO" id="GO:0016020">
    <property type="term" value="C:membrane"/>
    <property type="evidence" value="ECO:0007669"/>
    <property type="project" value="UniProtKB-SubCell"/>
</dbReference>
<dbReference type="RefSeq" id="WP_206986653.1">
    <property type="nucleotide sequence ID" value="NZ_JAFLQZ010000023.1"/>
</dbReference>
<keyword evidence="3 5" id="KW-1133">Transmembrane helix</keyword>
<keyword evidence="7" id="KW-1185">Reference proteome</keyword>
<evidence type="ECO:0000256" key="5">
    <source>
        <dbReference type="SAM" id="Phobius"/>
    </source>
</evidence>
<gene>
    <name evidence="6" type="ORF">J0X19_22440</name>
</gene>
<organism evidence="6 7">
    <name type="scientific">Hymenobacter telluris</name>
    <dbReference type="NCBI Taxonomy" id="2816474"/>
    <lineage>
        <taxon>Bacteria</taxon>
        <taxon>Pseudomonadati</taxon>
        <taxon>Bacteroidota</taxon>
        <taxon>Cytophagia</taxon>
        <taxon>Cytophagales</taxon>
        <taxon>Hymenobacteraceae</taxon>
        <taxon>Hymenobacter</taxon>
    </lineage>
</organism>
<feature type="transmembrane region" description="Helical" evidence="5">
    <location>
        <begin position="42"/>
        <end position="61"/>
    </location>
</feature>
<dbReference type="Proteomes" id="UP000664144">
    <property type="component" value="Unassembled WGS sequence"/>
</dbReference>
<protein>
    <submittedName>
        <fullName evidence="6">Bacteriophage holin</fullName>
    </submittedName>
</protein>
<comment type="subcellular location">
    <subcellularLocation>
        <location evidence="1">Membrane</location>
        <topology evidence="1">Multi-pass membrane protein</topology>
    </subcellularLocation>
</comment>
<dbReference type="InterPro" id="IPR006480">
    <property type="entry name" value="Phage_holin_4_1"/>
</dbReference>
<sequence>MRALLQPLVLLVTEPRTVFVLNTALGASPWALLVRQYLFADWQFAGFLFTLILVDTITGVLRSWQKRQVSSRAFSRIFIKCLVYLLLLILAHVMTSFTIKGEVNVMFQWFDTFIYCAMMAREALSVLENLASVAPELVPKVLLKRLALFSEDPEAALRELKPAPTPEPEVVSPGIVEISSPTPAEGVILN</sequence>
<proteinExistence type="predicted"/>